<dbReference type="SUPFAM" id="SSF49344">
    <property type="entry name" value="CBD9-like"/>
    <property type="match status" value="1"/>
</dbReference>
<dbReference type="Gene3D" id="2.60.40.1190">
    <property type="match status" value="1"/>
</dbReference>
<dbReference type="AlphaFoldDB" id="A0A844G394"/>
<dbReference type="Pfam" id="PF06452">
    <property type="entry name" value="CBM9_1"/>
    <property type="match status" value="1"/>
</dbReference>
<dbReference type="InterPro" id="IPR051923">
    <property type="entry name" value="Glycosyl_Hydrolase_39"/>
</dbReference>
<accession>A0A844G394</accession>
<feature type="domain" description="Carbohydrate-binding" evidence="1">
    <location>
        <begin position="855"/>
        <end position="1012"/>
    </location>
</feature>
<reference evidence="2 3" key="1">
    <citation type="submission" date="2019-08" db="EMBL/GenBank/DDBJ databases">
        <title>In-depth cultivation of the pig gut microbiome towards novel bacterial diversity and tailored functional studies.</title>
        <authorList>
            <person name="Wylensek D."/>
            <person name="Hitch T.C.A."/>
            <person name="Clavel T."/>
        </authorList>
    </citation>
    <scope>NUCLEOTIDE SEQUENCE [LARGE SCALE GENOMIC DNA]</scope>
    <source>
        <strain evidence="2 3">BBE-744-WT-12</strain>
    </source>
</reference>
<comment type="caution">
    <text evidence="2">The sequence shown here is derived from an EMBL/GenBank/DDBJ whole genome shotgun (WGS) entry which is preliminary data.</text>
</comment>
<dbReference type="PANTHER" id="PTHR12631:SF10">
    <property type="entry name" value="BETA-XYLOSIDASE-LIKE PROTEIN-RELATED"/>
    <property type="match status" value="1"/>
</dbReference>
<organism evidence="2 3">
    <name type="scientific">Victivallis lenta</name>
    <dbReference type="NCBI Taxonomy" id="2606640"/>
    <lineage>
        <taxon>Bacteria</taxon>
        <taxon>Pseudomonadati</taxon>
        <taxon>Lentisphaerota</taxon>
        <taxon>Lentisphaeria</taxon>
        <taxon>Victivallales</taxon>
        <taxon>Victivallaceae</taxon>
        <taxon>Victivallis</taxon>
    </lineage>
</organism>
<dbReference type="CDD" id="cd09621">
    <property type="entry name" value="CBM9_like_5"/>
    <property type="match status" value="1"/>
</dbReference>
<evidence type="ECO:0000259" key="1">
    <source>
        <dbReference type="Pfam" id="PF06452"/>
    </source>
</evidence>
<dbReference type="Gene3D" id="3.20.20.80">
    <property type="entry name" value="Glycosidases"/>
    <property type="match status" value="1"/>
</dbReference>
<dbReference type="SUPFAM" id="SSF51445">
    <property type="entry name" value="(Trans)glycosidases"/>
    <property type="match status" value="1"/>
</dbReference>
<sequence length="1017" mass="114375">MRAGAMNSVGGVIRRALPAEHTNSRDSRHILMKLVTLFNVNLPEDILMNLKFLKLKGLLFCCLTAATATAQPPARVMLDDFTTITTWQNMGGTENPEENIYWSRCGSFPDASRPDGYCAKLTFDAAGREAEFGMGNNRVFLQKLDENAEGIRLQVNPCGFNTRFTADLKLSDGQLIRTAYVPASGDGWREIFIPFPKEKIAGRHPFSVYRLVVWFSGPARGEIFFDDVEVDFKKLPEDLAPLTAEPVYRKLGWRPGEQVTPEYLFRNRLSTPFSGEITVKGAGKEFTRKIELPPYGLCYQQFDFGSFDTQEPHPVAVAFGGEPLHLGWISVFEPNSGPVNKRPMWFSVEDQELNNCYEEGVLHASWLPQLGVDMIRAGLMGNAQMAKGKLRAEALRKLWTPPIEAGVKLLIDYAGYMPPWVIRPNPTSPLDCRWEEFDALMTEFAKFFGAMPEARYFEFINEPNLNHSRTMTDDYLTALSRLYPIFKKHAPHVKITTGGFCPAIPGSQPQFIERLLARPEIFDVIAYHEHGNYPHYRFTFDIVKKIAGPGHKPIINTEAATRSFMAAPREFYAQADQLVRKITYSKAVGMEYYNWFMMQDYWDKGIGADDTFSLVTVYNQPKPSFLAYAELIRQLSNRDFSGMAELDPLLEAFRFTGETDEVTVVWEKRRADGLKFVLRSDVPVLRTDIYGNTRTLKPQNGLVTVESASLPFYLKAPKGKLQAQPRLLSFRDGLAAVPGERVKTVVTLVNPLPQALRYRLKLGGRSFSGELKRGESREIPVNVTIPAEQLHGESVIPAELILSDRNGKVFEDSLPIPYVCCVEIPEKGAPEKTVVLDSPAALRELVFVPTIPRWSGKEDLSATLSFSWSGEGLHVRCRVTDQEHNGDHTGPHIWKNDSIQFGLDPMNGRNWSEYTFSLTGDGAAAWNHNPPEGFKSGKFDGACSVTRRGNLTEYSFTIPPERLGFELKDGTQFRIALLINDSDGGIRSRTMLFFDGLDGHKDTGKFGLVQLRSGRRK</sequence>
<evidence type="ECO:0000313" key="2">
    <source>
        <dbReference type="EMBL" id="MST97365.1"/>
    </source>
</evidence>
<dbReference type="EMBL" id="VUNS01000009">
    <property type="protein sequence ID" value="MST97365.1"/>
    <property type="molecule type" value="Genomic_DNA"/>
</dbReference>
<evidence type="ECO:0000313" key="3">
    <source>
        <dbReference type="Proteomes" id="UP000435649"/>
    </source>
</evidence>
<dbReference type="GO" id="GO:0030246">
    <property type="term" value="F:carbohydrate binding"/>
    <property type="evidence" value="ECO:0007669"/>
    <property type="project" value="InterPro"/>
</dbReference>
<dbReference type="InterPro" id="IPR010502">
    <property type="entry name" value="Carb-bd_dom_fam9"/>
</dbReference>
<name>A0A844G394_9BACT</name>
<dbReference type="GO" id="GO:0004553">
    <property type="term" value="F:hydrolase activity, hydrolyzing O-glycosyl compounds"/>
    <property type="evidence" value="ECO:0007669"/>
    <property type="project" value="InterPro"/>
</dbReference>
<dbReference type="GO" id="GO:0016052">
    <property type="term" value="P:carbohydrate catabolic process"/>
    <property type="evidence" value="ECO:0007669"/>
    <property type="project" value="InterPro"/>
</dbReference>
<keyword evidence="3" id="KW-1185">Reference proteome</keyword>
<gene>
    <name evidence="2" type="ORF">FYJ85_09955</name>
</gene>
<protein>
    <recommendedName>
        <fullName evidence="1">Carbohydrate-binding domain-containing protein</fullName>
    </recommendedName>
</protein>
<dbReference type="InterPro" id="IPR017853">
    <property type="entry name" value="GH"/>
</dbReference>
<dbReference type="Proteomes" id="UP000435649">
    <property type="component" value="Unassembled WGS sequence"/>
</dbReference>
<dbReference type="PANTHER" id="PTHR12631">
    <property type="entry name" value="ALPHA-L-IDURONIDASE"/>
    <property type="match status" value="1"/>
</dbReference>
<proteinExistence type="predicted"/>